<evidence type="ECO:0000313" key="5">
    <source>
        <dbReference type="Proteomes" id="UP000693892"/>
    </source>
</evidence>
<dbReference type="RefSeq" id="WP_218116201.1">
    <property type="nucleotide sequence ID" value="NZ_CAJVAP010000032.1"/>
</dbReference>
<keyword evidence="2" id="KW-0418">Kinase</keyword>
<protein>
    <recommendedName>
        <fullName evidence="3">HipA-like C-terminal domain-containing protein</fullName>
    </recommendedName>
</protein>
<feature type="domain" description="HipA-like C-terminal" evidence="3">
    <location>
        <begin position="20"/>
        <end position="202"/>
    </location>
</feature>
<evidence type="ECO:0000256" key="2">
    <source>
        <dbReference type="ARBA" id="ARBA00022777"/>
    </source>
</evidence>
<comment type="caution">
    <text evidence="4">The sequence shown here is derived from an EMBL/GenBank/DDBJ whole genome shotgun (WGS) entry which is preliminary data.</text>
</comment>
<evidence type="ECO:0000256" key="1">
    <source>
        <dbReference type="ARBA" id="ARBA00022679"/>
    </source>
</evidence>
<dbReference type="GO" id="GO:0016301">
    <property type="term" value="F:kinase activity"/>
    <property type="evidence" value="ECO:0007669"/>
    <property type="project" value="UniProtKB-KW"/>
</dbReference>
<sequence>MAQMERRDVSRYYYYLDEPGGASKKHWIEDPNDGSKWLFKSVRIHKNGHRTTSDLSEVAAYRVANVIGIPAAEYALAVRDGEEGCISRDIGLPGYELDEGWKWIRSHHASLIPSVVRGTDDPPVRQPSGYSYENLRACLTGLKSPPGFETVPDGYTLFCGYLLLDALVANTDRHEANWGVMRAPTGSDRRDLLAPTFDHGAGLGYQLLDSKKQELLEIREDLSAWCDRGKAMRFAKTVGGNTLTLVDYFVQASRLADHATVGHWIDNVRSELTADELERLLPPVAGMSEVSTKFAIEVIAENVRRVLDGIR</sequence>
<evidence type="ECO:0000259" key="3">
    <source>
        <dbReference type="Pfam" id="PF07804"/>
    </source>
</evidence>
<evidence type="ECO:0000313" key="4">
    <source>
        <dbReference type="EMBL" id="CAG7619220.1"/>
    </source>
</evidence>
<keyword evidence="1" id="KW-0808">Transferase</keyword>
<dbReference type="InterPro" id="IPR012893">
    <property type="entry name" value="HipA-like_C"/>
</dbReference>
<dbReference type="Pfam" id="PF07804">
    <property type="entry name" value="HipA_C"/>
    <property type="match status" value="1"/>
</dbReference>
<dbReference type="AlphaFoldDB" id="A0A916K147"/>
<dbReference type="Proteomes" id="UP000693892">
    <property type="component" value="Unassembled WGS sequence"/>
</dbReference>
<reference evidence="4" key="1">
    <citation type="submission" date="2021-06" db="EMBL/GenBank/DDBJ databases">
        <authorList>
            <person name="Criscuolo A."/>
        </authorList>
    </citation>
    <scope>NUCLEOTIDE SEQUENCE</scope>
    <source>
        <strain evidence="4">CIP111803</strain>
    </source>
</reference>
<accession>A0A916K147</accession>
<dbReference type="EMBL" id="CAJVAP010000032">
    <property type="protein sequence ID" value="CAG7619220.1"/>
    <property type="molecule type" value="Genomic_DNA"/>
</dbReference>
<organism evidence="4 5">
    <name type="scientific">Leucobacter soli</name>
    <dbReference type="NCBI Taxonomy" id="2812850"/>
    <lineage>
        <taxon>Bacteria</taxon>
        <taxon>Bacillati</taxon>
        <taxon>Actinomycetota</taxon>
        <taxon>Actinomycetes</taxon>
        <taxon>Micrococcales</taxon>
        <taxon>Microbacteriaceae</taxon>
        <taxon>Leucobacter</taxon>
    </lineage>
</organism>
<keyword evidence="5" id="KW-1185">Reference proteome</keyword>
<gene>
    <name evidence="4" type="ORF">LEUCIP111803_02275</name>
</gene>
<proteinExistence type="predicted"/>
<name>A0A916K147_9MICO</name>